<name>A0AAV7JMB9_9METZ</name>
<dbReference type="EMBL" id="JAKMXF010000315">
    <property type="protein sequence ID" value="KAI6650070.1"/>
    <property type="molecule type" value="Genomic_DNA"/>
</dbReference>
<sequence>MRSGTFKWLPTSRVIKDSMKFTPEFLCEKTGLRIDQASSNGGATSTGNMARQCLLNKNNFISLVSILISEDISAPINILHSNLSVLLRIFNCNHAVDTDKLNSLCKHTYESILSSFPWAHVTPSFHRLLAHSTD</sequence>
<accession>A0AAV7JMB9</accession>
<dbReference type="AlphaFoldDB" id="A0AAV7JMB9"/>
<dbReference type="Proteomes" id="UP001165289">
    <property type="component" value="Unassembled WGS sequence"/>
</dbReference>
<evidence type="ECO:0000313" key="1">
    <source>
        <dbReference type="EMBL" id="KAI6650070.1"/>
    </source>
</evidence>
<keyword evidence="2" id="KW-1185">Reference proteome</keyword>
<gene>
    <name evidence="1" type="ORF">LOD99_6285</name>
</gene>
<protein>
    <submittedName>
        <fullName evidence="1">Uncharacterized protein</fullName>
    </submittedName>
</protein>
<organism evidence="1 2">
    <name type="scientific">Oopsacas minuta</name>
    <dbReference type="NCBI Taxonomy" id="111878"/>
    <lineage>
        <taxon>Eukaryota</taxon>
        <taxon>Metazoa</taxon>
        <taxon>Porifera</taxon>
        <taxon>Hexactinellida</taxon>
        <taxon>Hexasterophora</taxon>
        <taxon>Lyssacinosida</taxon>
        <taxon>Leucopsacidae</taxon>
        <taxon>Oopsacas</taxon>
    </lineage>
</organism>
<comment type="caution">
    <text evidence="1">The sequence shown here is derived from an EMBL/GenBank/DDBJ whole genome shotgun (WGS) entry which is preliminary data.</text>
</comment>
<reference evidence="1 2" key="1">
    <citation type="journal article" date="2023" name="BMC Biol.">
        <title>The compact genome of the sponge Oopsacas minuta (Hexactinellida) is lacking key metazoan core genes.</title>
        <authorList>
            <person name="Santini S."/>
            <person name="Schenkelaars Q."/>
            <person name="Jourda C."/>
            <person name="Duchesne M."/>
            <person name="Belahbib H."/>
            <person name="Rocher C."/>
            <person name="Selva M."/>
            <person name="Riesgo A."/>
            <person name="Vervoort M."/>
            <person name="Leys S.P."/>
            <person name="Kodjabachian L."/>
            <person name="Le Bivic A."/>
            <person name="Borchiellini C."/>
            <person name="Claverie J.M."/>
            <person name="Renard E."/>
        </authorList>
    </citation>
    <scope>NUCLEOTIDE SEQUENCE [LARGE SCALE GENOMIC DNA]</scope>
    <source>
        <strain evidence="1">SPO-2</strain>
    </source>
</reference>
<evidence type="ECO:0000313" key="2">
    <source>
        <dbReference type="Proteomes" id="UP001165289"/>
    </source>
</evidence>
<proteinExistence type="predicted"/>